<dbReference type="EMBL" id="CP159534">
    <property type="protein sequence ID" value="XCJ72108.1"/>
    <property type="molecule type" value="Genomic_DNA"/>
</dbReference>
<name>A0AAU8IU21_9ACTN</name>
<keyword evidence="1" id="KW-1133">Transmembrane helix</keyword>
<gene>
    <name evidence="2" type="ORF">ABII15_19965</name>
</gene>
<dbReference type="SUPFAM" id="SSF141571">
    <property type="entry name" value="Pentapeptide repeat-like"/>
    <property type="match status" value="1"/>
</dbReference>
<dbReference type="InterPro" id="IPR001646">
    <property type="entry name" value="5peptide_repeat"/>
</dbReference>
<organism evidence="2">
    <name type="scientific">Streptomyces tabacisoli</name>
    <dbReference type="NCBI Taxonomy" id="3156398"/>
    <lineage>
        <taxon>Bacteria</taxon>
        <taxon>Bacillati</taxon>
        <taxon>Actinomycetota</taxon>
        <taxon>Actinomycetes</taxon>
        <taxon>Kitasatosporales</taxon>
        <taxon>Streptomycetaceae</taxon>
        <taxon>Streptomyces</taxon>
    </lineage>
</organism>
<dbReference type="RefSeq" id="WP_353943692.1">
    <property type="nucleotide sequence ID" value="NZ_CP159534.1"/>
</dbReference>
<feature type="transmembrane region" description="Helical" evidence="1">
    <location>
        <begin position="469"/>
        <end position="489"/>
    </location>
</feature>
<keyword evidence="1" id="KW-0472">Membrane</keyword>
<evidence type="ECO:0000256" key="1">
    <source>
        <dbReference type="SAM" id="Phobius"/>
    </source>
</evidence>
<sequence>MAPTGKCLSHLSDRERASHCNSISSNRTVSYRGTVVNSELLQRITHALAGSGVEEASFDSCVFIGESIRPAQRLTTRLSFASAIFEGDARFDRVEFLRDVEFTGANFRGKAIFERAIFRAVAAFEGVRFSSWADFEDATFAEYATFNNSQMRKADFDGVRFKDYAAFGMTSFGHDSSFARVDFEKIVRFENATFDGSADFSQANFSGMAGFEGVKIAGDGNFAGAIFKETPRFGSIRCGRRLDLSNVHFENPVLLVLEARKIALRRTRFTSHASIQATLAEVDMTYAILNQPVDVIGGPITLEFATGAISERVSLTSLRGVDCAMLTVANVSLGRCTFSGAVHLDQIRLEGNWNFEVSPRGYSFSPPFHLTRRQVIAEEKRRRSYSGQYIWSPGSAPIDRITPGHGELAIIYRQLRKSREDAKDEPGAADFYYGEMEMRRLGRSWKTAERWLLQLYWLLSGYGLRASRAFGWLALTMMTTILLMMAFGLPGESPNQRVTGTVPSQGGKVTFEIEKEDPKNPSRDRFSHARLQDSVNVTLNSVVFRSSGQDLTTAGEYIEMTSRFFEPVLLGLAALAIRGRVKR</sequence>
<keyword evidence="1" id="KW-0812">Transmembrane</keyword>
<dbReference type="KEGG" id="stac:ABII15_19965"/>
<dbReference type="Gene3D" id="2.160.20.80">
    <property type="entry name" value="E3 ubiquitin-protein ligase SopA"/>
    <property type="match status" value="2"/>
</dbReference>
<evidence type="ECO:0000313" key="2">
    <source>
        <dbReference type="EMBL" id="XCJ72108.1"/>
    </source>
</evidence>
<reference evidence="2" key="1">
    <citation type="submission" date="2024-06" db="EMBL/GenBank/DDBJ databases">
        <title>Streptomyces sp. strain HUAS MG91 genome sequences.</title>
        <authorList>
            <person name="Mo P."/>
        </authorList>
    </citation>
    <scope>NUCLEOTIDE SEQUENCE</scope>
    <source>
        <strain evidence="2">HUAS MG91</strain>
    </source>
</reference>
<protein>
    <submittedName>
        <fullName evidence="2">Pentapeptide repeat-containing protein</fullName>
    </submittedName>
</protein>
<accession>A0AAU8IU21</accession>
<dbReference type="Pfam" id="PF13576">
    <property type="entry name" value="Pentapeptide_3"/>
    <property type="match status" value="2"/>
</dbReference>
<dbReference type="AlphaFoldDB" id="A0AAU8IU21"/>
<proteinExistence type="predicted"/>